<evidence type="ECO:0000313" key="1">
    <source>
        <dbReference type="EMBL" id="OGC39922.1"/>
    </source>
</evidence>
<evidence type="ECO:0008006" key="3">
    <source>
        <dbReference type="Google" id="ProtNLM"/>
    </source>
</evidence>
<dbReference type="Proteomes" id="UP000179242">
    <property type="component" value="Unassembled WGS sequence"/>
</dbReference>
<gene>
    <name evidence="1" type="ORF">A2438_05355</name>
</gene>
<accession>A0A1F4U4Q7</accession>
<sequence>MAIQSVVRTEMGWQIRTESVPVRLIGFLGGDREGKALKNKMAGDMAKSARVMGSLFPNFEFEIYKGNTAGFLHALSSVPDKALTMIFLIGHGNIDQGGRHFIRAGKTQVLGQREIMDTQLFQKSRGAEEFPCLLHVSSCHSGQWLKGIGNNVSVVTATRAEKTGQLTVGLLTDDFAVMACGKTGYLLPLLDSYREADRSMLCNPDFIFNRQEFQRPLVVGPELLFTKCEEPYPKKLERFLLLARFFPLTLEREVRTMLENEDIDLGPLSLIYRLSDDRRLQKEFVNSFLREFIELNRRLNDACSSRRDFLAMVREGLCSETIKTLRFFTYFPSEASRFIGSDRTRELRTIVDELPRVAQNLASWANKGRVRL</sequence>
<comment type="caution">
    <text evidence="1">The sequence shown here is derived from an EMBL/GenBank/DDBJ whole genome shotgun (WGS) entry which is preliminary data.</text>
</comment>
<proteinExistence type="predicted"/>
<organism evidence="1 2">
    <name type="scientific">candidate division WOR-1 bacterium RIFOXYC2_FULL_46_14</name>
    <dbReference type="NCBI Taxonomy" id="1802587"/>
    <lineage>
        <taxon>Bacteria</taxon>
        <taxon>Bacillati</taxon>
        <taxon>Saganbacteria</taxon>
    </lineage>
</organism>
<name>A0A1F4U4Q7_UNCSA</name>
<evidence type="ECO:0000313" key="2">
    <source>
        <dbReference type="Proteomes" id="UP000179242"/>
    </source>
</evidence>
<reference evidence="1 2" key="1">
    <citation type="journal article" date="2016" name="Nat. Commun.">
        <title>Thousands of microbial genomes shed light on interconnected biogeochemical processes in an aquifer system.</title>
        <authorList>
            <person name="Anantharaman K."/>
            <person name="Brown C.T."/>
            <person name="Hug L.A."/>
            <person name="Sharon I."/>
            <person name="Castelle C.J."/>
            <person name="Probst A.J."/>
            <person name="Thomas B.C."/>
            <person name="Singh A."/>
            <person name="Wilkins M.J."/>
            <person name="Karaoz U."/>
            <person name="Brodie E.L."/>
            <person name="Williams K.H."/>
            <person name="Hubbard S.S."/>
            <person name="Banfield J.F."/>
        </authorList>
    </citation>
    <scope>NUCLEOTIDE SEQUENCE [LARGE SCALE GENOMIC DNA]</scope>
</reference>
<dbReference type="EMBL" id="MEUJ01000005">
    <property type="protein sequence ID" value="OGC39922.1"/>
    <property type="molecule type" value="Genomic_DNA"/>
</dbReference>
<protein>
    <recommendedName>
        <fullName evidence="3">CHAT domain-containing protein</fullName>
    </recommendedName>
</protein>
<dbReference type="AlphaFoldDB" id="A0A1F4U4Q7"/>